<keyword evidence="3" id="KW-1185">Reference proteome</keyword>
<name>A0ABR4NRE1_9SACH</name>
<comment type="caution">
    <text evidence="2">The sequence shown here is derived from an EMBL/GenBank/DDBJ whole genome shotgun (WGS) entry which is preliminary data.</text>
</comment>
<protein>
    <submittedName>
        <fullName evidence="2">Uncharacterized protein</fullName>
    </submittedName>
</protein>
<proteinExistence type="predicted"/>
<evidence type="ECO:0000313" key="3">
    <source>
        <dbReference type="Proteomes" id="UP001623330"/>
    </source>
</evidence>
<accession>A0ABR4NRE1</accession>
<feature type="region of interest" description="Disordered" evidence="1">
    <location>
        <begin position="37"/>
        <end position="61"/>
    </location>
</feature>
<reference evidence="2 3" key="1">
    <citation type="submission" date="2024-05" db="EMBL/GenBank/DDBJ databases">
        <title>Long read based assembly of the Candida bracarensis genome reveals expanded adhesin content.</title>
        <authorList>
            <person name="Marcet-Houben M."/>
            <person name="Ksiezopolska E."/>
            <person name="Gabaldon T."/>
        </authorList>
    </citation>
    <scope>NUCLEOTIDE SEQUENCE [LARGE SCALE GENOMIC DNA]</scope>
    <source>
        <strain evidence="2 3">CBM6</strain>
    </source>
</reference>
<dbReference type="Proteomes" id="UP001623330">
    <property type="component" value="Unassembled WGS sequence"/>
</dbReference>
<evidence type="ECO:0000313" key="2">
    <source>
        <dbReference type="EMBL" id="KAL3230831.1"/>
    </source>
</evidence>
<dbReference type="EMBL" id="JBEVYD010000009">
    <property type="protein sequence ID" value="KAL3230831.1"/>
    <property type="molecule type" value="Genomic_DNA"/>
</dbReference>
<gene>
    <name evidence="2" type="ORF">RNJ44_01280</name>
</gene>
<organism evidence="2 3">
    <name type="scientific">Nakaseomyces bracarensis</name>
    <dbReference type="NCBI Taxonomy" id="273131"/>
    <lineage>
        <taxon>Eukaryota</taxon>
        <taxon>Fungi</taxon>
        <taxon>Dikarya</taxon>
        <taxon>Ascomycota</taxon>
        <taxon>Saccharomycotina</taxon>
        <taxon>Saccharomycetes</taxon>
        <taxon>Saccharomycetales</taxon>
        <taxon>Saccharomycetaceae</taxon>
        <taxon>Nakaseomyces</taxon>
    </lineage>
</organism>
<sequence>MSEIIFPISLDDNEYYNSNNNYTLAPVIQDPLYEVEEHEAQEDEDSIHGSPANSIFSDNYANSYDDDDSTQHLIPDESYFYSKLQNRLYSAVPRDITYDAAATDSTNFEEYNFANIAQDNYKLWLSTV</sequence>
<evidence type="ECO:0000256" key="1">
    <source>
        <dbReference type="SAM" id="MobiDB-lite"/>
    </source>
</evidence>